<evidence type="ECO:0000313" key="4">
    <source>
        <dbReference type="EMBL" id="MFC5833862.1"/>
    </source>
</evidence>
<evidence type="ECO:0000256" key="2">
    <source>
        <dbReference type="ARBA" id="ARBA00023315"/>
    </source>
</evidence>
<dbReference type="CDD" id="cd04301">
    <property type="entry name" value="NAT_SF"/>
    <property type="match status" value="1"/>
</dbReference>
<evidence type="ECO:0000313" key="5">
    <source>
        <dbReference type="Proteomes" id="UP001596058"/>
    </source>
</evidence>
<sequence>MTTERATYIIRAVSYDDPAAGELRAAVTEELGRRYGDRFSEPGSRPPAVAIEAGSVVYTGVAFDADQAVGHVLLRRLGEEIEIKRMYVIPSHRGSGVARSLLAAAEQAARELGAARVILHTGDRQPEAIRLYEREGYTRIPIYPPYTSMTYSTCFEKPLVT</sequence>
<protein>
    <submittedName>
        <fullName evidence="4">GNAT family N-acetyltransferase</fullName>
    </submittedName>
</protein>
<dbReference type="Proteomes" id="UP001596058">
    <property type="component" value="Unassembled WGS sequence"/>
</dbReference>
<keyword evidence="1" id="KW-0808">Transferase</keyword>
<dbReference type="Gene3D" id="3.40.630.30">
    <property type="match status" value="1"/>
</dbReference>
<evidence type="ECO:0000259" key="3">
    <source>
        <dbReference type="PROSITE" id="PS51186"/>
    </source>
</evidence>
<dbReference type="InterPro" id="IPR000182">
    <property type="entry name" value="GNAT_dom"/>
</dbReference>
<dbReference type="PROSITE" id="PS51186">
    <property type="entry name" value="GNAT"/>
    <property type="match status" value="1"/>
</dbReference>
<dbReference type="EMBL" id="JBHSPA010000098">
    <property type="protein sequence ID" value="MFC5833862.1"/>
    <property type="molecule type" value="Genomic_DNA"/>
</dbReference>
<dbReference type="SUPFAM" id="SSF55729">
    <property type="entry name" value="Acyl-CoA N-acyltransferases (Nat)"/>
    <property type="match status" value="1"/>
</dbReference>
<dbReference type="InterPro" id="IPR016181">
    <property type="entry name" value="Acyl_CoA_acyltransferase"/>
</dbReference>
<comment type="caution">
    <text evidence="4">The sequence shown here is derived from an EMBL/GenBank/DDBJ whole genome shotgun (WGS) entry which is preliminary data.</text>
</comment>
<dbReference type="InterPro" id="IPR050832">
    <property type="entry name" value="Bact_Acetyltransf"/>
</dbReference>
<dbReference type="PANTHER" id="PTHR43877:SF2">
    <property type="entry name" value="AMINOALKYLPHOSPHONATE N-ACETYLTRANSFERASE-RELATED"/>
    <property type="match status" value="1"/>
</dbReference>
<accession>A0ABW1D8T4</accession>
<dbReference type="RefSeq" id="WP_379523284.1">
    <property type="nucleotide sequence ID" value="NZ_JBHSPA010000098.1"/>
</dbReference>
<keyword evidence="5" id="KW-1185">Reference proteome</keyword>
<dbReference type="Pfam" id="PF00583">
    <property type="entry name" value="Acetyltransf_1"/>
    <property type="match status" value="1"/>
</dbReference>
<gene>
    <name evidence="4" type="ORF">ACFPZ3_59320</name>
</gene>
<dbReference type="PANTHER" id="PTHR43877">
    <property type="entry name" value="AMINOALKYLPHOSPHONATE N-ACETYLTRANSFERASE-RELATED-RELATED"/>
    <property type="match status" value="1"/>
</dbReference>
<organism evidence="4 5">
    <name type="scientific">Nonomuraea insulae</name>
    <dbReference type="NCBI Taxonomy" id="1616787"/>
    <lineage>
        <taxon>Bacteria</taxon>
        <taxon>Bacillati</taxon>
        <taxon>Actinomycetota</taxon>
        <taxon>Actinomycetes</taxon>
        <taxon>Streptosporangiales</taxon>
        <taxon>Streptosporangiaceae</taxon>
        <taxon>Nonomuraea</taxon>
    </lineage>
</organism>
<proteinExistence type="predicted"/>
<keyword evidence="2" id="KW-0012">Acyltransferase</keyword>
<feature type="domain" description="N-acetyltransferase" evidence="3">
    <location>
        <begin position="8"/>
        <end position="160"/>
    </location>
</feature>
<evidence type="ECO:0000256" key="1">
    <source>
        <dbReference type="ARBA" id="ARBA00022679"/>
    </source>
</evidence>
<name>A0ABW1D8T4_9ACTN</name>
<reference evidence="5" key="1">
    <citation type="journal article" date="2019" name="Int. J. Syst. Evol. Microbiol.">
        <title>The Global Catalogue of Microorganisms (GCM) 10K type strain sequencing project: providing services to taxonomists for standard genome sequencing and annotation.</title>
        <authorList>
            <consortium name="The Broad Institute Genomics Platform"/>
            <consortium name="The Broad Institute Genome Sequencing Center for Infectious Disease"/>
            <person name="Wu L."/>
            <person name="Ma J."/>
        </authorList>
    </citation>
    <scope>NUCLEOTIDE SEQUENCE [LARGE SCALE GENOMIC DNA]</scope>
    <source>
        <strain evidence="5">CCUG 53903</strain>
    </source>
</reference>